<feature type="non-terminal residue" evidence="2">
    <location>
        <position position="1"/>
    </location>
</feature>
<feature type="compositionally biased region" description="Basic and acidic residues" evidence="1">
    <location>
        <begin position="20"/>
        <end position="30"/>
    </location>
</feature>
<organism evidence="2">
    <name type="scientific">uncultured Nocardioidaceae bacterium</name>
    <dbReference type="NCBI Taxonomy" id="253824"/>
    <lineage>
        <taxon>Bacteria</taxon>
        <taxon>Bacillati</taxon>
        <taxon>Actinomycetota</taxon>
        <taxon>Actinomycetes</taxon>
        <taxon>Propionibacteriales</taxon>
        <taxon>Nocardioidaceae</taxon>
        <taxon>environmental samples</taxon>
    </lineage>
</organism>
<sequence>AHQADGGRPGRRGRRVPGVHRVEGLRRDPR</sequence>
<gene>
    <name evidence="2" type="ORF">AVDCRST_MAG29-1648</name>
</gene>
<reference evidence="2" key="1">
    <citation type="submission" date="2020-02" db="EMBL/GenBank/DDBJ databases">
        <authorList>
            <person name="Meier V. D."/>
        </authorList>
    </citation>
    <scope>NUCLEOTIDE SEQUENCE</scope>
    <source>
        <strain evidence="2">AVDCRST_MAG29</strain>
    </source>
</reference>
<evidence type="ECO:0000313" key="2">
    <source>
        <dbReference type="EMBL" id="CAA9342170.1"/>
    </source>
</evidence>
<feature type="compositionally biased region" description="Basic residues" evidence="1">
    <location>
        <begin position="9"/>
        <end position="18"/>
    </location>
</feature>
<protein>
    <submittedName>
        <fullName evidence="2">Uncharacterized protein</fullName>
    </submittedName>
</protein>
<evidence type="ECO:0000256" key="1">
    <source>
        <dbReference type="SAM" id="MobiDB-lite"/>
    </source>
</evidence>
<dbReference type="AlphaFoldDB" id="A0A6J4LWZ0"/>
<accession>A0A6J4LWZ0</accession>
<dbReference type="EMBL" id="CADCUG010000104">
    <property type="protein sequence ID" value="CAA9342170.1"/>
    <property type="molecule type" value="Genomic_DNA"/>
</dbReference>
<proteinExistence type="predicted"/>
<feature type="region of interest" description="Disordered" evidence="1">
    <location>
        <begin position="1"/>
        <end position="30"/>
    </location>
</feature>
<name>A0A6J4LWZ0_9ACTN</name>
<feature type="non-terminal residue" evidence="2">
    <location>
        <position position="30"/>
    </location>
</feature>